<sequence>MAENDIFMRTSCLNQKGDDINRWKLDQLVKPLSKSPSVFIVVSEQPTIPNTQQSQ</sequence>
<evidence type="ECO:0000313" key="3">
    <source>
        <dbReference type="Proteomes" id="UP000070720"/>
    </source>
</evidence>
<organism evidence="1 3">
    <name type="scientific">Gibberella zeae (strain ATCC MYA-4620 / CBS 123657 / FGSC 9075 / NRRL 31084 / PH-1)</name>
    <name type="common">Wheat head blight fungus</name>
    <name type="synonym">Fusarium graminearum</name>
    <dbReference type="NCBI Taxonomy" id="229533"/>
    <lineage>
        <taxon>Eukaryota</taxon>
        <taxon>Fungi</taxon>
        <taxon>Dikarya</taxon>
        <taxon>Ascomycota</taxon>
        <taxon>Pezizomycotina</taxon>
        <taxon>Sordariomycetes</taxon>
        <taxon>Hypocreomycetidae</taxon>
        <taxon>Hypocreales</taxon>
        <taxon>Nectriaceae</taxon>
        <taxon>Fusarium</taxon>
    </lineage>
</organism>
<keyword evidence="3" id="KW-1185">Reference proteome</keyword>
<dbReference type="AlphaFoldDB" id="A0A098DFP6"/>
<accession>A0A098DFP6</accession>
<reference evidence="2" key="4">
    <citation type="submission" date="2017-01" db="UniProtKB">
        <authorList>
            <consortium name="EnsemblFungi"/>
        </authorList>
    </citation>
    <scope>IDENTIFICATION</scope>
    <source>
        <strain evidence="2">PH-1 / ATCC MYA-4620 / FGSC 9075 / NRRL 31084</strain>
    </source>
</reference>
<name>A0A098DFP6_GIBZE</name>
<dbReference type="Proteomes" id="UP000070720">
    <property type="component" value="Chromosome 2"/>
</dbReference>
<reference evidence="1 3" key="3">
    <citation type="journal article" date="2015" name="BMC Genomics">
        <title>The completed genome sequence of the pathogenic ascomycete fungus Fusarium graminearum.</title>
        <authorList>
            <person name="King R."/>
            <person name="Urban M."/>
            <person name="Hammond-Kosack M.C."/>
            <person name="Hassani-Pak K."/>
            <person name="Hammond-Kosack K.E."/>
        </authorList>
    </citation>
    <scope>NUCLEOTIDE SEQUENCE [LARGE SCALE GENOMIC DNA]</scope>
    <source>
        <strain evidence="3">ATCC MYA-4620 / CBS 123657 / FGSC 9075 / NRRL 31084 / PH-1</strain>
        <strain evidence="1">PH-1</strain>
    </source>
</reference>
<evidence type="ECO:0000313" key="1">
    <source>
        <dbReference type="EMBL" id="CEF77285.1"/>
    </source>
</evidence>
<proteinExistence type="predicted"/>
<gene>
    <name evidence="1" type="ORF">FGRAMPH1_01T10965</name>
</gene>
<reference evidence="2 3" key="2">
    <citation type="journal article" date="2010" name="Nature">
        <title>Comparative genomics reveals mobile pathogenicity chromosomes in Fusarium.</title>
        <authorList>
            <person name="Ma L.J."/>
            <person name="van der Does H.C."/>
            <person name="Borkovich K.A."/>
            <person name="Coleman J.J."/>
            <person name="Daboussi M.J."/>
            <person name="Di Pietro A."/>
            <person name="Dufresne M."/>
            <person name="Freitag M."/>
            <person name="Grabherr M."/>
            <person name="Henrissat B."/>
            <person name="Houterman P.M."/>
            <person name="Kang S."/>
            <person name="Shim W.B."/>
            <person name="Woloshuk C."/>
            <person name="Xie X."/>
            <person name="Xu J.R."/>
            <person name="Antoniw J."/>
            <person name="Baker S.E."/>
            <person name="Bluhm B.H."/>
            <person name="Breakspear A."/>
            <person name="Brown D.W."/>
            <person name="Butchko R.A."/>
            <person name="Chapman S."/>
            <person name="Coulson R."/>
            <person name="Coutinho P.M."/>
            <person name="Danchin E.G."/>
            <person name="Diener A."/>
            <person name="Gale L.R."/>
            <person name="Gardiner D.M."/>
            <person name="Goff S."/>
            <person name="Hammond-Kosack K.E."/>
            <person name="Hilburn K."/>
            <person name="Hua-Van A."/>
            <person name="Jonkers W."/>
            <person name="Kazan K."/>
            <person name="Kodira C.D."/>
            <person name="Koehrsen M."/>
            <person name="Kumar L."/>
            <person name="Lee Y.H."/>
            <person name="Li L."/>
            <person name="Manners J.M."/>
            <person name="Miranda-Saavedra D."/>
            <person name="Mukherjee M."/>
            <person name="Park G."/>
            <person name="Park J."/>
            <person name="Park S.Y."/>
            <person name="Proctor R.H."/>
            <person name="Regev A."/>
            <person name="Ruiz-Roldan M.C."/>
            <person name="Sain D."/>
            <person name="Sakthikumar S."/>
            <person name="Sykes S."/>
            <person name="Schwartz D.C."/>
            <person name="Turgeon B.G."/>
            <person name="Wapinski I."/>
            <person name="Yoder O."/>
            <person name="Young S."/>
            <person name="Zeng Q."/>
            <person name="Zhou S."/>
            <person name="Galagan J."/>
            <person name="Cuomo C.A."/>
            <person name="Kistler H.C."/>
            <person name="Rep M."/>
        </authorList>
    </citation>
    <scope>GENOME REANNOTATION</scope>
    <source>
        <strain evidence="3">ATCC MYA-4620 / CBS 123657 / FGSC 9075 / NRRL 31084 / PH-1</strain>
        <strain evidence="2">PH-1 / ATCC MYA-4620 / FGSC 9075 / NRRL 31084</strain>
    </source>
</reference>
<dbReference type="InParanoid" id="A0A098DFP6"/>
<reference evidence="2 3" key="1">
    <citation type="journal article" date="2007" name="Science">
        <title>The Fusarium graminearum genome reveals a link between localized polymorphism and pathogen specialization.</title>
        <authorList>
            <person name="Cuomo C.A."/>
            <person name="Gueldener U."/>
            <person name="Xu J.-R."/>
            <person name="Trail F."/>
            <person name="Turgeon B.G."/>
            <person name="Di Pietro A."/>
            <person name="Walton J.D."/>
            <person name="Ma L.-J."/>
            <person name="Baker S.E."/>
            <person name="Rep M."/>
            <person name="Adam G."/>
            <person name="Antoniw J."/>
            <person name="Baldwin T."/>
            <person name="Calvo S.E."/>
            <person name="Chang Y.-L."/>
            <person name="DeCaprio D."/>
            <person name="Gale L.R."/>
            <person name="Gnerre S."/>
            <person name="Goswami R.S."/>
            <person name="Hammond-Kosack K."/>
            <person name="Harris L.J."/>
            <person name="Hilburn K."/>
            <person name="Kennell J.C."/>
            <person name="Kroken S."/>
            <person name="Magnuson J.K."/>
            <person name="Mannhaupt G."/>
            <person name="Mauceli E.W."/>
            <person name="Mewes H.-W."/>
            <person name="Mitterbauer R."/>
            <person name="Muehlbauer G."/>
            <person name="Muensterkoetter M."/>
            <person name="Nelson D."/>
            <person name="O'Donnell K."/>
            <person name="Ouellet T."/>
            <person name="Qi W."/>
            <person name="Quesneville H."/>
            <person name="Roncero M.I.G."/>
            <person name="Seong K.-Y."/>
            <person name="Tetko I.V."/>
            <person name="Urban M."/>
            <person name="Waalwijk C."/>
            <person name="Ward T.J."/>
            <person name="Yao J."/>
            <person name="Birren B.W."/>
            <person name="Kistler H.C."/>
        </authorList>
    </citation>
    <scope>NUCLEOTIDE SEQUENCE [LARGE SCALE GENOMIC DNA]</scope>
    <source>
        <strain evidence="3">ATCC MYA-4620 / CBS 123657 / FGSC 9075 / NRRL 31084 / PH-1</strain>
        <strain evidence="2">PH-1 / ATCC MYA-4620 / FGSC 9075 / NRRL 31084</strain>
    </source>
</reference>
<dbReference type="EMBL" id="HG970333">
    <property type="protein sequence ID" value="CEF77285.1"/>
    <property type="molecule type" value="Genomic_DNA"/>
</dbReference>
<dbReference type="EnsemblFungi" id="CEF77285">
    <property type="protein sequence ID" value="CEF77285"/>
    <property type="gene ID" value="FGRRES_15516"/>
</dbReference>
<accession>A0A0E0S1B0</accession>
<dbReference type="VEuPathDB" id="FungiDB:FGRAMPH1_01G10965"/>
<protein>
    <submittedName>
        <fullName evidence="1">Chromosome 2, complete genome</fullName>
    </submittedName>
</protein>
<evidence type="ECO:0000313" key="2">
    <source>
        <dbReference type="EnsemblFungi" id="CEF77285"/>
    </source>
</evidence>